<dbReference type="InterPro" id="IPR027806">
    <property type="entry name" value="HARBI1_dom"/>
</dbReference>
<keyword evidence="4" id="KW-0540">Nuclease</keyword>
<evidence type="ECO:0000313" key="4">
    <source>
        <dbReference type="EMBL" id="KAF4045426.1"/>
    </source>
</evidence>
<sequence>MLRVVHSKEKPRNSELTSDALARNARVSSDRVLVESVFGRVCLLCRIMHCTFKWSESSFDSFARTCFALTNFYTDSNRFRADNGRFYLSVMG</sequence>
<protein>
    <submittedName>
        <fullName evidence="4">DDE superfamily endonuclease</fullName>
    </submittedName>
</protein>
<dbReference type="Proteomes" id="UP000602510">
    <property type="component" value="Unassembled WGS sequence"/>
</dbReference>
<accession>A0A833X1F6</accession>
<keyword evidence="4" id="KW-0378">Hydrolase</keyword>
<proteinExistence type="predicted"/>
<name>A0A833X1F6_PHYIN</name>
<dbReference type="EMBL" id="WSZM01000047">
    <property type="protein sequence ID" value="KAF4045426.1"/>
    <property type="molecule type" value="Genomic_DNA"/>
</dbReference>
<keyword evidence="2" id="KW-0479">Metal-binding</keyword>
<organism evidence="4 6">
    <name type="scientific">Phytophthora infestans</name>
    <name type="common">Potato late blight agent</name>
    <name type="synonym">Botrytis infestans</name>
    <dbReference type="NCBI Taxonomy" id="4787"/>
    <lineage>
        <taxon>Eukaryota</taxon>
        <taxon>Sar</taxon>
        <taxon>Stramenopiles</taxon>
        <taxon>Oomycota</taxon>
        <taxon>Peronosporomycetes</taxon>
        <taxon>Peronosporales</taxon>
        <taxon>Peronosporaceae</taxon>
        <taxon>Phytophthora</taxon>
    </lineage>
</organism>
<dbReference type="GO" id="GO:0046872">
    <property type="term" value="F:metal ion binding"/>
    <property type="evidence" value="ECO:0007669"/>
    <property type="project" value="UniProtKB-KW"/>
</dbReference>
<evidence type="ECO:0000256" key="2">
    <source>
        <dbReference type="ARBA" id="ARBA00022723"/>
    </source>
</evidence>
<evidence type="ECO:0000256" key="1">
    <source>
        <dbReference type="ARBA" id="ARBA00001968"/>
    </source>
</evidence>
<feature type="domain" description="DDE Tnp4" evidence="3">
    <location>
        <begin position="8"/>
        <end position="71"/>
    </location>
</feature>
<dbReference type="GO" id="GO:0004519">
    <property type="term" value="F:endonuclease activity"/>
    <property type="evidence" value="ECO:0007669"/>
    <property type="project" value="UniProtKB-KW"/>
</dbReference>
<comment type="caution">
    <text evidence="4">The sequence shown here is derived from an EMBL/GenBank/DDBJ whole genome shotgun (WGS) entry which is preliminary data.</text>
</comment>
<dbReference type="AlphaFoldDB" id="A0A833X1F6"/>
<dbReference type="EMBL" id="JAACNO010001558">
    <property type="protein sequence ID" value="KAF4139295.1"/>
    <property type="molecule type" value="Genomic_DNA"/>
</dbReference>
<evidence type="ECO:0000259" key="3">
    <source>
        <dbReference type="Pfam" id="PF13359"/>
    </source>
</evidence>
<comment type="cofactor">
    <cofactor evidence="1">
        <name>a divalent metal cation</name>
        <dbReference type="ChEBI" id="CHEBI:60240"/>
    </cofactor>
</comment>
<dbReference type="Pfam" id="PF13359">
    <property type="entry name" value="DDE_Tnp_4"/>
    <property type="match status" value="1"/>
</dbReference>
<evidence type="ECO:0000313" key="6">
    <source>
        <dbReference type="Proteomes" id="UP000602510"/>
    </source>
</evidence>
<evidence type="ECO:0000313" key="5">
    <source>
        <dbReference type="EMBL" id="KAF4139295.1"/>
    </source>
</evidence>
<dbReference type="Proteomes" id="UP000704712">
    <property type="component" value="Unassembled WGS sequence"/>
</dbReference>
<gene>
    <name evidence="4" type="ORF">GN244_ATG02169</name>
    <name evidence="5" type="ORF">GN958_ATG11511</name>
</gene>
<keyword evidence="4" id="KW-0255">Endonuclease</keyword>
<reference evidence="4" key="1">
    <citation type="submission" date="2020-04" db="EMBL/GenBank/DDBJ databases">
        <title>Hybrid Assembly of Korean Phytophthora infestans isolates.</title>
        <authorList>
            <person name="Prokchorchik M."/>
            <person name="Lee Y."/>
            <person name="Seo J."/>
            <person name="Cho J.-H."/>
            <person name="Park Y.-E."/>
            <person name="Jang D.-C."/>
            <person name="Im J.-S."/>
            <person name="Choi J.-G."/>
            <person name="Park H.-J."/>
            <person name="Lee G.-B."/>
            <person name="Lee Y.-G."/>
            <person name="Hong S.-Y."/>
            <person name="Cho K."/>
            <person name="Sohn K.H."/>
        </authorList>
    </citation>
    <scope>NUCLEOTIDE SEQUENCE</scope>
    <source>
        <strain evidence="4">KR_1_A1</strain>
        <strain evidence="5">KR_2_A2</strain>
    </source>
</reference>
<keyword evidence="6" id="KW-1185">Reference proteome</keyword>